<dbReference type="InterPro" id="IPR029050">
    <property type="entry name" value="Immunoprotect_excell_Ig-like"/>
</dbReference>
<feature type="domain" description="DUF5067" evidence="4">
    <location>
        <begin position="134"/>
        <end position="256"/>
    </location>
</feature>
<evidence type="ECO:0000256" key="2">
    <source>
        <dbReference type="SAM" id="MobiDB-lite"/>
    </source>
</evidence>
<feature type="region of interest" description="Disordered" evidence="2">
    <location>
        <begin position="124"/>
        <end position="153"/>
    </location>
</feature>
<evidence type="ECO:0000259" key="4">
    <source>
        <dbReference type="Pfam" id="PF16729"/>
    </source>
</evidence>
<protein>
    <recommendedName>
        <fullName evidence="4">DUF5067 domain-containing protein</fullName>
    </recommendedName>
</protein>
<dbReference type="Pfam" id="PF16729">
    <property type="entry name" value="DUF5067"/>
    <property type="match status" value="1"/>
</dbReference>
<feature type="compositionally biased region" description="Basic and acidic residues" evidence="2">
    <location>
        <begin position="134"/>
        <end position="153"/>
    </location>
</feature>
<dbReference type="Gene3D" id="2.60.40.1240">
    <property type="match status" value="1"/>
</dbReference>
<feature type="transmembrane region" description="Helical" evidence="3">
    <location>
        <begin position="91"/>
        <end position="110"/>
    </location>
</feature>
<dbReference type="OrthoDB" id="3240463at2"/>
<sequence length="272" mass="28617">MSEANFPQQPQSPMQPVGAQPSRQDQEYQDQGQRPPMTVTGVVGVVFGALGLVLSFIPIVNNLAAILGLVGAVLGVIAIVGTFRGKKHGKALAIVAVVLSVLAIIITLAMQSAASKAIDDAMGVSTSQTSGDSSSKKSDAKKTESKGEQDMEGDLKSMHVKIVSAVRSGNDYENNPTVLVTYEWTNNTKKNNSFAVLANPKVFQNGSSLDTAIYTDAPAGYDASSYLAEVQPGATATVTIGYVLKDDSAVTVDVTDFISMDDSTKVKHVFTL</sequence>
<dbReference type="AlphaFoldDB" id="A0A087BI75"/>
<feature type="transmembrane region" description="Helical" evidence="3">
    <location>
        <begin position="63"/>
        <end position="84"/>
    </location>
</feature>
<reference evidence="5 6" key="1">
    <citation type="submission" date="2014-03" db="EMBL/GenBank/DDBJ databases">
        <title>Genomics of Bifidobacteria.</title>
        <authorList>
            <person name="Ventura M."/>
            <person name="Milani C."/>
            <person name="Lugli G.A."/>
        </authorList>
    </citation>
    <scope>NUCLEOTIDE SEQUENCE [LARGE SCALE GENOMIC DNA]</scope>
    <source>
        <strain evidence="5 6">LMG 11341</strain>
    </source>
</reference>
<evidence type="ECO:0000256" key="1">
    <source>
        <dbReference type="ARBA" id="ARBA00022729"/>
    </source>
</evidence>
<feature type="compositionally biased region" description="Polar residues" evidence="2">
    <location>
        <begin position="1"/>
        <end position="14"/>
    </location>
</feature>
<gene>
    <name evidence="5" type="ORF">BMERY_0144</name>
</gene>
<feature type="transmembrane region" description="Helical" evidence="3">
    <location>
        <begin position="37"/>
        <end position="57"/>
    </location>
</feature>
<feature type="region of interest" description="Disordered" evidence="2">
    <location>
        <begin position="1"/>
        <end position="34"/>
    </location>
</feature>
<proteinExistence type="predicted"/>
<evidence type="ECO:0000313" key="5">
    <source>
        <dbReference type="EMBL" id="KFI70725.1"/>
    </source>
</evidence>
<keyword evidence="3" id="KW-0472">Membrane</keyword>
<dbReference type="EMBL" id="JGZC01000005">
    <property type="protein sequence ID" value="KFI70725.1"/>
    <property type="molecule type" value="Genomic_DNA"/>
</dbReference>
<keyword evidence="3" id="KW-1133">Transmembrane helix</keyword>
<dbReference type="InterPro" id="IPR031989">
    <property type="entry name" value="DUF5067"/>
</dbReference>
<organism evidence="5 6">
    <name type="scientific">Bifidobacterium merycicum</name>
    <dbReference type="NCBI Taxonomy" id="78345"/>
    <lineage>
        <taxon>Bacteria</taxon>
        <taxon>Bacillati</taxon>
        <taxon>Actinomycetota</taxon>
        <taxon>Actinomycetes</taxon>
        <taxon>Bifidobacteriales</taxon>
        <taxon>Bifidobacteriaceae</taxon>
        <taxon>Bifidobacterium</taxon>
    </lineage>
</organism>
<dbReference type="STRING" id="78345.BMERY_0144"/>
<evidence type="ECO:0000256" key="3">
    <source>
        <dbReference type="SAM" id="Phobius"/>
    </source>
</evidence>
<keyword evidence="1" id="KW-0732">Signal</keyword>
<keyword evidence="3" id="KW-0812">Transmembrane</keyword>
<name>A0A087BI75_9BIFI</name>
<comment type="caution">
    <text evidence="5">The sequence shown here is derived from an EMBL/GenBank/DDBJ whole genome shotgun (WGS) entry which is preliminary data.</text>
</comment>
<dbReference type="RefSeq" id="WP_033523847.1">
    <property type="nucleotide sequence ID" value="NZ_CADAXU010000001.1"/>
</dbReference>
<dbReference type="eggNOG" id="ENOG5033A46">
    <property type="taxonomic scope" value="Bacteria"/>
</dbReference>
<keyword evidence="6" id="KW-1185">Reference proteome</keyword>
<accession>A0A087BI75</accession>
<evidence type="ECO:0000313" key="6">
    <source>
        <dbReference type="Proteomes" id="UP000029060"/>
    </source>
</evidence>
<dbReference type="Proteomes" id="UP000029060">
    <property type="component" value="Unassembled WGS sequence"/>
</dbReference>